<dbReference type="GO" id="GO:0016705">
    <property type="term" value="F:oxidoreductase activity, acting on paired donors, with incorporation or reduction of molecular oxygen"/>
    <property type="evidence" value="ECO:0007669"/>
    <property type="project" value="InterPro"/>
</dbReference>
<keyword evidence="2" id="KW-0479">Metal-binding</keyword>
<dbReference type="GO" id="GO:0020037">
    <property type="term" value="F:heme binding"/>
    <property type="evidence" value="ECO:0007669"/>
    <property type="project" value="InterPro"/>
</dbReference>
<dbReference type="SUPFAM" id="SSF48264">
    <property type="entry name" value="Cytochrome P450"/>
    <property type="match status" value="1"/>
</dbReference>
<proteinExistence type="inferred from homology"/>
<evidence type="ECO:0000313" key="3">
    <source>
        <dbReference type="EMBL" id="MBL7625661.1"/>
    </source>
</evidence>
<keyword evidence="4" id="KW-1185">Reference proteome</keyword>
<dbReference type="PRINTS" id="PR00385">
    <property type="entry name" value="P450"/>
</dbReference>
<dbReference type="PROSITE" id="PS00086">
    <property type="entry name" value="CYTOCHROME_P450"/>
    <property type="match status" value="1"/>
</dbReference>
<sequence length="415" mass="46192">MTISEALDRDRVRKLFDLRSSYNALSGGDFREDPYPIWHRLREQAPVHPGVVHELTGYPGSAFFQGLPFEDRPHFSVFGFDACDAAFRDEELFASSPEPVDPTDETVSYTTSLLQMGGARHRRYRGLVQPSFVPAKAKWWIMNWIEEAVHALVDGFLDEGRAELNTDFCAAIPLLTITGSFGVPVEQALTIRESLSDPPKIVSILAPVVAARRESPQDDLISVLVEAELKDEDGVMHRLSDVEIYTFALLLLLAGSGTTWKQMGITLAALLQRPKALDAVRENRQLLRAAIEESLRWTPTDPMFSRHVTQDIDFYGVHLPRGAVAHLCIGAANRDPARWDRPDEFDIHRPLKRSLGFGGGPHICLGMHVARAEMTVGIGTLLDRLPNLRLDPAAEPPRVIGMYERGATEIPVVFG</sequence>
<dbReference type="Pfam" id="PF00067">
    <property type="entry name" value="p450"/>
    <property type="match status" value="1"/>
</dbReference>
<dbReference type="InterPro" id="IPR017972">
    <property type="entry name" value="Cyt_P450_CS"/>
</dbReference>
<protein>
    <submittedName>
        <fullName evidence="3">Cytochrome P450</fullName>
    </submittedName>
</protein>
<comment type="caution">
    <text evidence="3">The sequence shown here is derived from an EMBL/GenBank/DDBJ whole genome shotgun (WGS) entry which is preliminary data.</text>
</comment>
<evidence type="ECO:0000256" key="2">
    <source>
        <dbReference type="RuleBase" id="RU000461"/>
    </source>
</evidence>
<dbReference type="PANTHER" id="PTHR46696:SF3">
    <property type="entry name" value="PULCHERRIMINIC ACID SYNTHASE"/>
    <property type="match status" value="1"/>
</dbReference>
<keyword evidence="2" id="KW-0503">Monooxygenase</keyword>
<dbReference type="InterPro" id="IPR036396">
    <property type="entry name" value="Cyt_P450_sf"/>
</dbReference>
<dbReference type="InterPro" id="IPR001128">
    <property type="entry name" value="Cyt_P450"/>
</dbReference>
<evidence type="ECO:0000313" key="4">
    <source>
        <dbReference type="Proteomes" id="UP000604475"/>
    </source>
</evidence>
<dbReference type="Gene3D" id="1.10.630.10">
    <property type="entry name" value="Cytochrome P450"/>
    <property type="match status" value="1"/>
</dbReference>
<gene>
    <name evidence="3" type="ORF">I7412_00380</name>
</gene>
<evidence type="ECO:0000256" key="1">
    <source>
        <dbReference type="ARBA" id="ARBA00010617"/>
    </source>
</evidence>
<reference evidence="3" key="1">
    <citation type="submission" date="2020-12" db="EMBL/GenBank/DDBJ databases">
        <title>Genomic characterization of non-nitrogen-fixing Frankia strains.</title>
        <authorList>
            <person name="Carlos-Shanley C."/>
            <person name="Guerra T."/>
            <person name="Hahn D."/>
        </authorList>
    </citation>
    <scope>NUCLEOTIDE SEQUENCE</scope>
    <source>
        <strain evidence="3">CN6</strain>
    </source>
</reference>
<dbReference type="Proteomes" id="UP000604475">
    <property type="component" value="Unassembled WGS sequence"/>
</dbReference>
<dbReference type="GO" id="GO:0004497">
    <property type="term" value="F:monooxygenase activity"/>
    <property type="evidence" value="ECO:0007669"/>
    <property type="project" value="UniProtKB-KW"/>
</dbReference>
<dbReference type="InterPro" id="IPR002397">
    <property type="entry name" value="Cyt_P450_B"/>
</dbReference>
<keyword evidence="2" id="KW-0349">Heme</keyword>
<accession>A0A937RGJ9</accession>
<organism evidence="3 4">
    <name type="scientific">Frankia nepalensis</name>
    <dbReference type="NCBI Taxonomy" id="1836974"/>
    <lineage>
        <taxon>Bacteria</taxon>
        <taxon>Bacillati</taxon>
        <taxon>Actinomycetota</taxon>
        <taxon>Actinomycetes</taxon>
        <taxon>Frankiales</taxon>
        <taxon>Frankiaceae</taxon>
        <taxon>Frankia</taxon>
    </lineage>
</organism>
<comment type="similarity">
    <text evidence="1 2">Belongs to the cytochrome P450 family.</text>
</comment>
<dbReference type="EMBL" id="JAEACQ010000017">
    <property type="protein sequence ID" value="MBL7625661.1"/>
    <property type="molecule type" value="Genomic_DNA"/>
</dbReference>
<dbReference type="AlphaFoldDB" id="A0A937RGJ9"/>
<dbReference type="GO" id="GO:0005506">
    <property type="term" value="F:iron ion binding"/>
    <property type="evidence" value="ECO:0007669"/>
    <property type="project" value="InterPro"/>
</dbReference>
<name>A0A937RGJ9_9ACTN</name>
<dbReference type="PRINTS" id="PR00359">
    <property type="entry name" value="BP450"/>
</dbReference>
<keyword evidence="2" id="KW-0408">Iron</keyword>
<keyword evidence="2" id="KW-0560">Oxidoreductase</keyword>
<dbReference type="PANTHER" id="PTHR46696">
    <property type="entry name" value="P450, PUTATIVE (EUROFUNG)-RELATED"/>
    <property type="match status" value="1"/>
</dbReference>